<evidence type="ECO:0000256" key="5">
    <source>
        <dbReference type="ARBA" id="ARBA00023180"/>
    </source>
</evidence>
<dbReference type="InterPro" id="IPR044174">
    <property type="entry name" value="BC10-like"/>
</dbReference>
<dbReference type="PANTHER" id="PTHR31042:SF137">
    <property type="entry name" value="GLYCOSYL TRANSFERASE, FAMILY 14"/>
    <property type="match status" value="1"/>
</dbReference>
<evidence type="ECO:0000256" key="4">
    <source>
        <dbReference type="ARBA" id="ARBA00023136"/>
    </source>
</evidence>
<dbReference type="GO" id="GO:0016757">
    <property type="term" value="F:glycosyltransferase activity"/>
    <property type="evidence" value="ECO:0007669"/>
    <property type="project" value="UniProtKB-KW"/>
</dbReference>
<sequence>MKSNNMDNLDLDFDTEHRVWDKLPTMKAVVCWLATLFLLTQVVFFFDSQGDDVHSLGYLGRKVQNRSFIASTIGGSRLNGHSFGCSRSAAILAPEIQKVSDSRYVIPSDVEPSVYCDESASHETLRAGDYIEKDLLCGARKAAMVPLAGKPKLAFLFLVRGEIVFEPLWRRFFHGNEESYSVYVHASNASYDYPESSFFHGKSVLSRPVKRFSMTLVDAQRRLLAHALRDSRNANAWFTFVCEKTLPVRNFPFIFNYITNSETSFVEAFLPKLATRRKWNQEPEFRRNQTRKGEAWMSVHRRHAGLIVAESKLYAKFDRDLVGAAHDESYIQTMLAMVDAQGIANRTVMYVDWSDPHHSSHPSLIRVRNATQGAATFRKIQQQTWNEDGYFIDSRERGSDDNEPSCMYNGSPFSNCYMFARKFAAGGEEVEALLSLPKEVLGY</sequence>
<evidence type="ECO:0000256" key="3">
    <source>
        <dbReference type="ARBA" id="ARBA00022679"/>
    </source>
</evidence>
<keyword evidence="2" id="KW-0328">Glycosyltransferase</keyword>
<reference evidence="7" key="1">
    <citation type="submission" date="2020-06" db="EMBL/GenBank/DDBJ databases">
        <title>WGS assembly of Ceratodon purpureus strain R40.</title>
        <authorList>
            <person name="Carey S.B."/>
            <person name="Jenkins J."/>
            <person name="Shu S."/>
            <person name="Lovell J.T."/>
            <person name="Sreedasyam A."/>
            <person name="Maumus F."/>
            <person name="Tiley G.P."/>
            <person name="Fernandez-Pozo N."/>
            <person name="Barry K."/>
            <person name="Chen C."/>
            <person name="Wang M."/>
            <person name="Lipzen A."/>
            <person name="Daum C."/>
            <person name="Saski C.A."/>
            <person name="Payton A.C."/>
            <person name="Mcbreen J.C."/>
            <person name="Conrad R.E."/>
            <person name="Kollar L.M."/>
            <person name="Olsson S."/>
            <person name="Huttunen S."/>
            <person name="Landis J.B."/>
            <person name="Wickett N.J."/>
            <person name="Johnson M.G."/>
            <person name="Rensing S.A."/>
            <person name="Grimwood J."/>
            <person name="Schmutz J."/>
            <person name="Mcdaniel S.F."/>
        </authorList>
    </citation>
    <scope>NUCLEOTIDE SEQUENCE</scope>
    <source>
        <strain evidence="7">R40</strain>
    </source>
</reference>
<dbReference type="Pfam" id="PF02485">
    <property type="entry name" value="Branch"/>
    <property type="match status" value="1"/>
</dbReference>
<keyword evidence="3" id="KW-0808">Transferase</keyword>
<dbReference type="Proteomes" id="UP000822688">
    <property type="component" value="Chromosome 8"/>
</dbReference>
<keyword evidence="4 6" id="KW-0472">Membrane</keyword>
<keyword evidence="6" id="KW-1133">Transmembrane helix</keyword>
<dbReference type="InterPro" id="IPR003406">
    <property type="entry name" value="Glyco_trans_14"/>
</dbReference>
<keyword evidence="6" id="KW-0812">Transmembrane</keyword>
<evidence type="ECO:0000256" key="6">
    <source>
        <dbReference type="SAM" id="Phobius"/>
    </source>
</evidence>
<dbReference type="EMBL" id="CM026429">
    <property type="protein sequence ID" value="KAG0564816.1"/>
    <property type="molecule type" value="Genomic_DNA"/>
</dbReference>
<accession>A0A8T0GYT9</accession>
<keyword evidence="5" id="KW-0325">Glycoprotein</keyword>
<proteinExistence type="predicted"/>
<evidence type="ECO:0000313" key="7">
    <source>
        <dbReference type="EMBL" id="KAG0564816.1"/>
    </source>
</evidence>
<name>A0A8T0GYT9_CERPU</name>
<evidence type="ECO:0000256" key="2">
    <source>
        <dbReference type="ARBA" id="ARBA00022676"/>
    </source>
</evidence>
<evidence type="ECO:0000256" key="1">
    <source>
        <dbReference type="ARBA" id="ARBA00004606"/>
    </source>
</evidence>
<comment type="subcellular location">
    <subcellularLocation>
        <location evidence="1">Membrane</location>
        <topology evidence="1">Single-pass type II membrane protein</topology>
    </subcellularLocation>
</comment>
<evidence type="ECO:0000313" key="8">
    <source>
        <dbReference type="Proteomes" id="UP000822688"/>
    </source>
</evidence>
<keyword evidence="8" id="KW-1185">Reference proteome</keyword>
<comment type="caution">
    <text evidence="7">The sequence shown here is derived from an EMBL/GenBank/DDBJ whole genome shotgun (WGS) entry which is preliminary data.</text>
</comment>
<protein>
    <submittedName>
        <fullName evidence="7">Uncharacterized protein</fullName>
    </submittedName>
</protein>
<dbReference type="GO" id="GO:0016020">
    <property type="term" value="C:membrane"/>
    <property type="evidence" value="ECO:0007669"/>
    <property type="project" value="UniProtKB-SubCell"/>
</dbReference>
<gene>
    <name evidence="7" type="ORF">KC19_8G142300</name>
</gene>
<dbReference type="AlphaFoldDB" id="A0A8T0GYT9"/>
<organism evidence="7 8">
    <name type="scientific">Ceratodon purpureus</name>
    <name type="common">Fire moss</name>
    <name type="synonym">Dicranum purpureum</name>
    <dbReference type="NCBI Taxonomy" id="3225"/>
    <lineage>
        <taxon>Eukaryota</taxon>
        <taxon>Viridiplantae</taxon>
        <taxon>Streptophyta</taxon>
        <taxon>Embryophyta</taxon>
        <taxon>Bryophyta</taxon>
        <taxon>Bryophytina</taxon>
        <taxon>Bryopsida</taxon>
        <taxon>Dicranidae</taxon>
        <taxon>Pseudoditrichales</taxon>
        <taxon>Ditrichaceae</taxon>
        <taxon>Ceratodon</taxon>
    </lineage>
</organism>
<dbReference type="PANTHER" id="PTHR31042">
    <property type="entry name" value="CORE-2/I-BRANCHING BETA-1,6-N-ACETYLGLUCOSAMINYLTRANSFERASE FAMILY PROTEIN-RELATED"/>
    <property type="match status" value="1"/>
</dbReference>
<feature type="transmembrane region" description="Helical" evidence="6">
    <location>
        <begin position="28"/>
        <end position="46"/>
    </location>
</feature>